<dbReference type="SUPFAM" id="SSF54060">
    <property type="entry name" value="His-Me finger endonucleases"/>
    <property type="match status" value="1"/>
</dbReference>
<keyword evidence="2" id="KW-0378">Hydrolase</keyword>
<dbReference type="Pfam" id="PF13392">
    <property type="entry name" value="HNH_3"/>
    <property type="match status" value="1"/>
</dbReference>
<name>F2R0R6_STRVP</name>
<dbReference type="InterPro" id="IPR003615">
    <property type="entry name" value="HNH_nuc"/>
</dbReference>
<reference evidence="2 3" key="1">
    <citation type="journal article" date="2011" name="BMC Genomics">
        <title>Genome-wide analysis of the role of GlnR in Streptomyces venezuelae provides new insights into global nitrogen regulation in actinomycetes.</title>
        <authorList>
            <person name="Pullan S.T."/>
            <person name="Bibb M.J."/>
            <person name="Merrick M."/>
        </authorList>
    </citation>
    <scope>NUCLEOTIDE SEQUENCE [LARGE SCALE GENOMIC DNA]</scope>
    <source>
        <strain evidence="2">ATCC 10712</strain>
    </source>
</reference>
<sequence>MASNVRRDPLERFEEQVGKSPNGHWVWAGVLSNGYGNFWDGIRKVPAHRWAYEYWVGPIPAGMQIDHLCRIRQCVNPEHLEPVTPRENVLRSDSPPGLSYRTGRCKHGHEMTPENTSFNKAGSRQCKACRRASFKRYREKKLGRPAEVYNRDKTHCPKGHPYDTENTYLEPDGRGRQCRTCKRQNKVAARARARAVSVEAQ</sequence>
<evidence type="ECO:0000313" key="2">
    <source>
        <dbReference type="EMBL" id="CCA55433.1"/>
    </source>
</evidence>
<dbReference type="AlphaFoldDB" id="F2R0R6"/>
<protein>
    <submittedName>
        <fullName evidence="2">HNH endonuclease</fullName>
    </submittedName>
</protein>
<dbReference type="Gene3D" id="3.90.75.20">
    <property type="match status" value="1"/>
</dbReference>
<evidence type="ECO:0000259" key="1">
    <source>
        <dbReference type="Pfam" id="PF13392"/>
    </source>
</evidence>
<proteinExistence type="predicted"/>
<dbReference type="EMBL" id="FR845719">
    <property type="protein sequence ID" value="CCA55433.1"/>
    <property type="molecule type" value="Genomic_DNA"/>
</dbReference>
<dbReference type="HOGENOM" id="CLU_1336919_0_0_11"/>
<dbReference type="OrthoDB" id="3732358at2"/>
<keyword evidence="2" id="KW-0255">Endonuclease</keyword>
<keyword evidence="2" id="KW-0540">Nuclease</keyword>
<dbReference type="GeneID" id="51862716"/>
<accession>F2R0R6</accession>
<organism evidence="2 3">
    <name type="scientific">Streptomyces venezuelae (strain ATCC 10712 / CBS 650.69 / DSM 40230 / JCM 4526 / NBRC 13096 / PD 04745)</name>
    <dbReference type="NCBI Taxonomy" id="953739"/>
    <lineage>
        <taxon>Bacteria</taxon>
        <taxon>Bacillati</taxon>
        <taxon>Actinomycetota</taxon>
        <taxon>Actinomycetes</taxon>
        <taxon>Kitasatosporales</taxon>
        <taxon>Streptomycetaceae</taxon>
        <taxon>Streptomyces</taxon>
    </lineage>
</organism>
<dbReference type="GO" id="GO:0004519">
    <property type="term" value="F:endonuclease activity"/>
    <property type="evidence" value="ECO:0007669"/>
    <property type="project" value="UniProtKB-KW"/>
</dbReference>
<evidence type="ECO:0000313" key="3">
    <source>
        <dbReference type="Proteomes" id="UP000006854"/>
    </source>
</evidence>
<gene>
    <name evidence="2" type="ordered locus">SVEN_2147</name>
</gene>
<dbReference type="Proteomes" id="UP000006854">
    <property type="component" value="Chromosome"/>
</dbReference>
<dbReference type="InterPro" id="IPR044925">
    <property type="entry name" value="His-Me_finger_sf"/>
</dbReference>
<dbReference type="RefSeq" id="WP_015033351.1">
    <property type="nucleotide sequence ID" value="NC_018750.1"/>
</dbReference>
<dbReference type="STRING" id="953739.SVEN_2147"/>
<dbReference type="eggNOG" id="ENOG5033A1Y">
    <property type="taxonomic scope" value="Bacteria"/>
</dbReference>
<dbReference type="KEGG" id="sve:SVEN_2147"/>
<feature type="domain" description="HNH nuclease" evidence="1">
    <location>
        <begin position="46"/>
        <end position="89"/>
    </location>
</feature>
<keyword evidence="3" id="KW-1185">Reference proteome</keyword>